<accession>A0A8S0ZWY9</accession>
<feature type="compositionally biased region" description="Basic and acidic residues" evidence="9">
    <location>
        <begin position="1"/>
        <end position="14"/>
    </location>
</feature>
<dbReference type="GO" id="GO:0016020">
    <property type="term" value="C:membrane"/>
    <property type="evidence" value="ECO:0007669"/>
    <property type="project" value="UniProtKB-SubCell"/>
</dbReference>
<keyword evidence="6" id="KW-0067">ATP-binding</keyword>
<keyword evidence="7 10" id="KW-1133">Transmembrane helix</keyword>
<dbReference type="CDD" id="cd18579">
    <property type="entry name" value="ABC_6TM_ABCC_D1"/>
    <property type="match status" value="1"/>
</dbReference>
<protein>
    <submittedName>
        <fullName evidence="13">Uncharacterized protein</fullName>
    </submittedName>
</protein>
<keyword evidence="3 10" id="KW-0812">Transmembrane</keyword>
<evidence type="ECO:0000256" key="8">
    <source>
        <dbReference type="ARBA" id="ARBA00023136"/>
    </source>
</evidence>
<comment type="subcellular location">
    <subcellularLocation>
        <location evidence="1">Membrane</location>
        <topology evidence="1">Multi-pass membrane protein</topology>
    </subcellularLocation>
</comment>
<feature type="transmembrane region" description="Helical" evidence="10">
    <location>
        <begin position="981"/>
        <end position="1002"/>
    </location>
</feature>
<dbReference type="CDD" id="cd03250">
    <property type="entry name" value="ABCC_MRP_domain1"/>
    <property type="match status" value="1"/>
</dbReference>
<feature type="compositionally biased region" description="Basic and acidic residues" evidence="9">
    <location>
        <begin position="673"/>
        <end position="689"/>
    </location>
</feature>
<dbReference type="EMBL" id="CADEBD010000303">
    <property type="protein sequence ID" value="CAB3237239.1"/>
    <property type="molecule type" value="Genomic_DNA"/>
</dbReference>
<feature type="transmembrane region" description="Helical" evidence="10">
    <location>
        <begin position="241"/>
        <end position="264"/>
    </location>
</feature>
<keyword evidence="8 10" id="KW-0472">Membrane</keyword>
<dbReference type="Pfam" id="PF00664">
    <property type="entry name" value="ABC_membrane"/>
    <property type="match status" value="2"/>
</dbReference>
<dbReference type="Pfam" id="PF00005">
    <property type="entry name" value="ABC_tran"/>
    <property type="match status" value="2"/>
</dbReference>
<keyword evidence="2" id="KW-0813">Transport</keyword>
<dbReference type="OrthoDB" id="5815793at2759"/>
<dbReference type="SMART" id="SM00382">
    <property type="entry name" value="AAA"/>
    <property type="match status" value="2"/>
</dbReference>
<feature type="region of interest" description="Disordered" evidence="9">
    <location>
        <begin position="673"/>
        <end position="700"/>
    </location>
</feature>
<evidence type="ECO:0000256" key="7">
    <source>
        <dbReference type="ARBA" id="ARBA00022989"/>
    </source>
</evidence>
<evidence type="ECO:0000259" key="12">
    <source>
        <dbReference type="PROSITE" id="PS50929"/>
    </source>
</evidence>
<dbReference type="FunFam" id="3.40.50.300:FF:000973">
    <property type="entry name" value="Multidrug resistance-associated protein 4"/>
    <property type="match status" value="1"/>
</dbReference>
<feature type="transmembrane region" description="Helical" evidence="10">
    <location>
        <begin position="336"/>
        <end position="354"/>
    </location>
</feature>
<evidence type="ECO:0000256" key="10">
    <source>
        <dbReference type="SAM" id="Phobius"/>
    </source>
</evidence>
<dbReference type="Gene3D" id="3.40.50.300">
    <property type="entry name" value="P-loop containing nucleotide triphosphate hydrolases"/>
    <property type="match status" value="2"/>
</dbReference>
<feature type="domain" description="ABC transmembrane type-1" evidence="12">
    <location>
        <begin position="101"/>
        <end position="383"/>
    </location>
</feature>
<dbReference type="InterPro" id="IPR036640">
    <property type="entry name" value="ABC1_TM_sf"/>
</dbReference>
<proteinExistence type="predicted"/>
<feature type="transmembrane region" description="Helical" evidence="10">
    <location>
        <begin position="794"/>
        <end position="812"/>
    </location>
</feature>
<dbReference type="SUPFAM" id="SSF90123">
    <property type="entry name" value="ABC transporter transmembrane region"/>
    <property type="match status" value="2"/>
</dbReference>
<keyword evidence="4" id="KW-0677">Repeat</keyword>
<evidence type="ECO:0000259" key="11">
    <source>
        <dbReference type="PROSITE" id="PS50893"/>
    </source>
</evidence>
<dbReference type="InterPro" id="IPR003593">
    <property type="entry name" value="AAA+_ATPase"/>
</dbReference>
<feature type="region of interest" description="Disordered" evidence="9">
    <location>
        <begin position="1"/>
        <end position="22"/>
    </location>
</feature>
<dbReference type="PROSITE" id="PS50929">
    <property type="entry name" value="ABC_TM1F"/>
    <property type="match status" value="2"/>
</dbReference>
<dbReference type="InterPro" id="IPR027417">
    <property type="entry name" value="P-loop_NTPase"/>
</dbReference>
<keyword evidence="5" id="KW-0547">Nucleotide-binding</keyword>
<dbReference type="InterPro" id="IPR017871">
    <property type="entry name" value="ABC_transporter-like_CS"/>
</dbReference>
<dbReference type="PROSITE" id="PS00211">
    <property type="entry name" value="ABC_TRANSPORTER_1"/>
    <property type="match status" value="2"/>
</dbReference>
<comment type="caution">
    <text evidence="13">The sequence shown here is derived from an EMBL/GenBank/DDBJ whole genome shotgun (WGS) entry which is preliminary data.</text>
</comment>
<feature type="domain" description="ABC transporter" evidence="11">
    <location>
        <begin position="474"/>
        <end position="669"/>
    </location>
</feature>
<dbReference type="PANTHER" id="PTHR24223">
    <property type="entry name" value="ATP-BINDING CASSETTE SUB-FAMILY C"/>
    <property type="match status" value="1"/>
</dbReference>
<organism evidence="13 14">
    <name type="scientific">Arctia plantaginis</name>
    <name type="common">Wood tiger moth</name>
    <name type="synonym">Phalaena plantaginis</name>
    <dbReference type="NCBI Taxonomy" id="874455"/>
    <lineage>
        <taxon>Eukaryota</taxon>
        <taxon>Metazoa</taxon>
        <taxon>Ecdysozoa</taxon>
        <taxon>Arthropoda</taxon>
        <taxon>Hexapoda</taxon>
        <taxon>Insecta</taxon>
        <taxon>Pterygota</taxon>
        <taxon>Neoptera</taxon>
        <taxon>Endopterygota</taxon>
        <taxon>Lepidoptera</taxon>
        <taxon>Glossata</taxon>
        <taxon>Ditrysia</taxon>
        <taxon>Noctuoidea</taxon>
        <taxon>Erebidae</taxon>
        <taxon>Arctiinae</taxon>
        <taxon>Arctia</taxon>
    </lineage>
</organism>
<name>A0A8S0ZWY9_ARCPL</name>
<sequence>MTVKKKDEDNKKDPIPQPKQKGVPNVFARSLFCWMLPVFWNGNKRDLEEYDLRPTKAIYDSQVVGEKLEINWLQAERESRLTGTKPRLWRVLTKTFILSYWLGGLMLLISVVLQTASPLLFAELLRHWSVDSTMTRVDATYYALGMILANWLASYFVHQSFLLCQQFGMKIRIATSSLMFRKIMRMDNSCLGDTTAGKVVNLLSNDMQRFDMTFAYLHFGWIIPLQVAVVIYLAYSQAGISAFFAFATLVIFALPIQAFVSHLLGKVRLRNAGKTDERIKVMSEVINGIQVIKMYAWEIPFQKVVAEQRKAELKEVRTATILRTIFLGFMLFTDRLSLFFSVLVFILTGNSLTANVFYPLQQLLAAVQVNLTRLLPMVLSFTAEMIVSLNRIEKFLHMDDRSDLTEVADVMQTSHLFRNMSEKNGSLGSEPVKILAYRQNPETIPPTESKVVATRQPSIRKFRKSVSCIDDTAVVIHDVSASWVGDPNILALKNISARIRKGKLCAVIGAVGSGKSSILQLLLKELPAATGTVSINGTIAYACQESWLFPDTVRENILFGSPFDPQKYKKVCKACALEKDFKQFPYGDQTLVGERGASLSGGQRARINLARAVYREADIYLLDDPLSAVDANVGPADYIIVLNEGQIENMGTYDELVSSGKEFAMLLSSLEEGKDKDTDSMGSKGEEKRPRLKAQASITEGGEELPNFEAQKMEDEVRASGNLKWEVIASYFRSGGSILFILYTFLAVALATASAVGVDYWISFWTNQMAAYEESMAGQLPDPDLNTQVGPFTTAQYLMIYGGLVGAVIFFTNFRVIPVTQLCVSASRNLHNSMFGVMLRGIMRFFDTSSSGRILNRFTKDMGALDEILPRTLLDVVQIYGTLIGILILNAIALYWTLIPTAVLLTLFFFMVKIYLKAAQGIKRLEGTSKSPVFNMVTSSLSGISTIRSANAQNRLIQQFDAYQNLHNSAWNGFLAGGSTFGFWLDTLCLLYLTVVIFVFIFVDFGDLIPVGSVGLAVSQSSTLTVMLQHGARMLVEFLAQLTSVERILEYTKVETEKNLFEGPLAIPPSWPSRGNIIFQNVSLRYAPTEAPVLKNLNIEIKSGWKVGIVGRTGAGKSSLISALFRFAYIDGSITIDGLDTSLLARQGLRSKISIIPQEPILFSATIRYNLDPFDIYSDDDIWRALEQVDLKSAIPSLDFKVTEGGANFSVGQRQLMCLARAVLRSNQILIMDEATANVDPQTDNFIQETIRRQFVSCTVLTIAHRLNTVMDSDRVLVMSSGEVAEFDHPYVLLSDPNSQFSSMVRETGEKNSAVLFKVAQDAYFRSNLQENAR</sequence>
<gene>
    <name evidence="13" type="ORF">APLA_LOCUS7754</name>
</gene>
<evidence type="ECO:0000256" key="2">
    <source>
        <dbReference type="ARBA" id="ARBA00022448"/>
    </source>
</evidence>
<evidence type="ECO:0000256" key="4">
    <source>
        <dbReference type="ARBA" id="ARBA00022737"/>
    </source>
</evidence>
<dbReference type="GO" id="GO:0140359">
    <property type="term" value="F:ABC-type transporter activity"/>
    <property type="evidence" value="ECO:0007669"/>
    <property type="project" value="InterPro"/>
</dbReference>
<evidence type="ECO:0000256" key="5">
    <source>
        <dbReference type="ARBA" id="ARBA00022741"/>
    </source>
</evidence>
<dbReference type="SUPFAM" id="SSF52540">
    <property type="entry name" value="P-loop containing nucleoside triphosphate hydrolases"/>
    <property type="match status" value="2"/>
</dbReference>
<feature type="domain" description="ABC transmembrane type-1" evidence="12">
    <location>
        <begin position="745"/>
        <end position="1040"/>
    </location>
</feature>
<feature type="transmembrane region" description="Helical" evidence="10">
    <location>
        <begin position="872"/>
        <end position="892"/>
    </location>
</feature>
<evidence type="ECO:0000256" key="6">
    <source>
        <dbReference type="ARBA" id="ARBA00022840"/>
    </source>
</evidence>
<dbReference type="Proteomes" id="UP000494256">
    <property type="component" value="Unassembled WGS sequence"/>
</dbReference>
<dbReference type="InterPro" id="IPR011527">
    <property type="entry name" value="ABC1_TM_dom"/>
</dbReference>
<evidence type="ECO:0000256" key="9">
    <source>
        <dbReference type="SAM" id="MobiDB-lite"/>
    </source>
</evidence>
<dbReference type="InterPro" id="IPR003439">
    <property type="entry name" value="ABC_transporter-like_ATP-bd"/>
</dbReference>
<dbReference type="GO" id="GO:0005524">
    <property type="term" value="F:ATP binding"/>
    <property type="evidence" value="ECO:0007669"/>
    <property type="project" value="UniProtKB-KW"/>
</dbReference>
<dbReference type="Gene3D" id="1.20.1560.10">
    <property type="entry name" value="ABC transporter type 1, transmembrane domain"/>
    <property type="match status" value="2"/>
</dbReference>
<dbReference type="FunFam" id="1.20.1560.10:FF:000026">
    <property type="entry name" value="Multidrug resistance-associated protein lethal(2)03659"/>
    <property type="match status" value="1"/>
</dbReference>
<feature type="transmembrane region" description="Helical" evidence="10">
    <location>
        <begin position="738"/>
        <end position="762"/>
    </location>
</feature>
<reference evidence="13 14" key="1">
    <citation type="submission" date="2020-04" db="EMBL/GenBank/DDBJ databases">
        <authorList>
            <person name="Wallbank WR R."/>
            <person name="Pardo Diaz C."/>
            <person name="Kozak K."/>
            <person name="Martin S."/>
            <person name="Jiggins C."/>
            <person name="Moest M."/>
            <person name="Warren A I."/>
            <person name="Byers J.R.P. K."/>
            <person name="Montejo-Kovacevich G."/>
            <person name="Yen C E."/>
        </authorList>
    </citation>
    <scope>NUCLEOTIDE SEQUENCE [LARGE SCALE GENOMIC DNA]</scope>
</reference>
<dbReference type="InterPro" id="IPR044746">
    <property type="entry name" value="ABCC_6TM_D1"/>
</dbReference>
<dbReference type="FunFam" id="3.40.50.300:FF:000163">
    <property type="entry name" value="Multidrug resistance-associated protein member 4"/>
    <property type="match status" value="1"/>
</dbReference>
<dbReference type="PROSITE" id="PS50893">
    <property type="entry name" value="ABC_TRANSPORTER_2"/>
    <property type="match status" value="2"/>
</dbReference>
<evidence type="ECO:0000313" key="14">
    <source>
        <dbReference type="Proteomes" id="UP000494256"/>
    </source>
</evidence>
<evidence type="ECO:0000313" key="13">
    <source>
        <dbReference type="EMBL" id="CAB3237239.1"/>
    </source>
</evidence>
<dbReference type="CDD" id="cd03244">
    <property type="entry name" value="ABCC_MRP_domain2"/>
    <property type="match status" value="1"/>
</dbReference>
<feature type="transmembrane region" description="Helical" evidence="10">
    <location>
        <begin position="214"/>
        <end position="235"/>
    </location>
</feature>
<dbReference type="InterPro" id="IPR050173">
    <property type="entry name" value="ABC_transporter_C-like"/>
</dbReference>
<dbReference type="FunFam" id="1.20.1560.10:FF:000014">
    <property type="entry name" value="Multidrug resistance-associated protein member 4"/>
    <property type="match status" value="1"/>
</dbReference>
<evidence type="ECO:0000256" key="3">
    <source>
        <dbReference type="ARBA" id="ARBA00022692"/>
    </source>
</evidence>
<dbReference type="GO" id="GO:0016887">
    <property type="term" value="F:ATP hydrolysis activity"/>
    <property type="evidence" value="ECO:0007669"/>
    <property type="project" value="InterPro"/>
</dbReference>
<feature type="transmembrane region" description="Helical" evidence="10">
    <location>
        <begin position="141"/>
        <end position="164"/>
    </location>
</feature>
<evidence type="ECO:0000256" key="1">
    <source>
        <dbReference type="ARBA" id="ARBA00004141"/>
    </source>
</evidence>
<feature type="transmembrane region" description="Helical" evidence="10">
    <location>
        <begin position="97"/>
        <end position="121"/>
    </location>
</feature>
<feature type="domain" description="ABC transporter" evidence="11">
    <location>
        <begin position="1077"/>
        <end position="1306"/>
    </location>
</feature>